<dbReference type="RefSeq" id="WP_183725366.1">
    <property type="nucleotide sequence ID" value="NZ_JACHBW010000010.1"/>
</dbReference>
<dbReference type="AlphaFoldDB" id="A0A7W9TYG8"/>
<dbReference type="EMBL" id="JACHBW010000010">
    <property type="protein sequence ID" value="MBB6103718.1"/>
    <property type="molecule type" value="Genomic_DNA"/>
</dbReference>
<accession>A0A7W9TYG8</accession>
<evidence type="ECO:0000313" key="3">
    <source>
        <dbReference type="Proteomes" id="UP000571554"/>
    </source>
</evidence>
<sequence length="160" mass="16959">MKVLDLQCPDGHRFEGWFASADDFESQLSRKLVECPMCGVTNVTRVPSAPRLNLSGASAPASAPSAHSGSAAEQAAGQAGQAGPSAQWQARALRAIREVLEKTENVGDRFAEEARRMHYNEAPARNIRGVASAEDAQALVEEGIDVMPLPVPAALKGPLQ</sequence>
<evidence type="ECO:0000313" key="2">
    <source>
        <dbReference type="EMBL" id="MBB6103718.1"/>
    </source>
</evidence>
<keyword evidence="3" id="KW-1185">Reference proteome</keyword>
<proteinExistence type="predicted"/>
<comment type="caution">
    <text evidence="2">The sequence shown here is derived from an EMBL/GenBank/DDBJ whole genome shotgun (WGS) entry which is preliminary data.</text>
</comment>
<evidence type="ECO:0000256" key="1">
    <source>
        <dbReference type="SAM" id="MobiDB-lite"/>
    </source>
</evidence>
<protein>
    <recommendedName>
        <fullName evidence="4">DUF1178 family protein</fullName>
    </recommendedName>
</protein>
<organism evidence="2 3">
    <name type="scientific">Paraburkholderia bannensis</name>
    <dbReference type="NCBI Taxonomy" id="765414"/>
    <lineage>
        <taxon>Bacteria</taxon>
        <taxon>Pseudomonadati</taxon>
        <taxon>Pseudomonadota</taxon>
        <taxon>Betaproteobacteria</taxon>
        <taxon>Burkholderiales</taxon>
        <taxon>Burkholderiaceae</taxon>
        <taxon>Paraburkholderia</taxon>
    </lineage>
</organism>
<name>A0A7W9TYG8_9BURK</name>
<evidence type="ECO:0008006" key="4">
    <source>
        <dbReference type="Google" id="ProtNLM"/>
    </source>
</evidence>
<dbReference type="Pfam" id="PF06676">
    <property type="entry name" value="DUF1178"/>
    <property type="match status" value="1"/>
</dbReference>
<dbReference type="PIRSF" id="PIRSF032131">
    <property type="entry name" value="UCP032131"/>
    <property type="match status" value="1"/>
</dbReference>
<feature type="region of interest" description="Disordered" evidence="1">
    <location>
        <begin position="55"/>
        <end position="87"/>
    </location>
</feature>
<dbReference type="InterPro" id="IPR009562">
    <property type="entry name" value="DUF1178"/>
</dbReference>
<reference evidence="2 3" key="1">
    <citation type="submission" date="2020-08" db="EMBL/GenBank/DDBJ databases">
        <title>Above-ground endophytic microbial communities from plants in different locations in the United States.</title>
        <authorList>
            <person name="Frank C."/>
        </authorList>
    </citation>
    <scope>NUCLEOTIDE SEQUENCE [LARGE SCALE GENOMIC DNA]</scope>
    <source>
        <strain evidence="2 3">WP4_2_2</strain>
    </source>
</reference>
<dbReference type="Proteomes" id="UP000571554">
    <property type="component" value="Unassembled WGS sequence"/>
</dbReference>
<gene>
    <name evidence="2" type="ORF">F4827_003573</name>
</gene>